<comment type="similarity">
    <text evidence="1">Belongs to the universal stress protein A family.</text>
</comment>
<dbReference type="PANTHER" id="PTHR46268:SF27">
    <property type="entry name" value="UNIVERSAL STRESS PROTEIN RV2623"/>
    <property type="match status" value="1"/>
</dbReference>
<dbReference type="RefSeq" id="WP_344647067.1">
    <property type="nucleotide sequence ID" value="NZ_BAAAGX010000003.1"/>
</dbReference>
<evidence type="ECO:0000256" key="2">
    <source>
        <dbReference type="ARBA" id="ARBA00022741"/>
    </source>
</evidence>
<proteinExistence type="inferred from homology"/>
<dbReference type="PRINTS" id="PR01438">
    <property type="entry name" value="UNVRSLSTRESS"/>
</dbReference>
<sequence>MSDTTVVTVGVDGSAPSLAALDWAARYANARHVSLEVLVAVGWPGERPLYGGYRLAELKDAARVDGRTTLDRVLARVRAAVPTLPVEGRISDEPAVRALLDAATFSELVVVGCRGLDPAVGVVLGSVSTAVSAHADCPVVVVRADRRPGPDAPVVVGIAGSDHDSATLEAAFAEADRWGAPLIVAHAWSDVTLLGVFGAAVAPSWIEARDHADVLVTRQVSEWRTKYPGVQVRTVMEREQPARMLLSLSSDAGLVVVGSHGRGGFAGMVLGSVARRLVHHADAPVLVVR</sequence>
<evidence type="ECO:0000313" key="6">
    <source>
        <dbReference type="Proteomes" id="UP001500967"/>
    </source>
</evidence>
<keyword evidence="3" id="KW-0067">ATP-binding</keyword>
<feature type="domain" description="UspA" evidence="4">
    <location>
        <begin position="154"/>
        <end position="289"/>
    </location>
</feature>
<dbReference type="InterPro" id="IPR006015">
    <property type="entry name" value="Universal_stress_UspA"/>
</dbReference>
<feature type="domain" description="UspA" evidence="4">
    <location>
        <begin position="7"/>
        <end position="143"/>
    </location>
</feature>
<keyword evidence="6" id="KW-1185">Reference proteome</keyword>
<evidence type="ECO:0000256" key="1">
    <source>
        <dbReference type="ARBA" id="ARBA00008791"/>
    </source>
</evidence>
<name>A0ABP3D444_9ACTN</name>
<keyword evidence="2" id="KW-0547">Nucleotide-binding</keyword>
<accession>A0ABP3D444</accession>
<dbReference type="InterPro" id="IPR014729">
    <property type="entry name" value="Rossmann-like_a/b/a_fold"/>
</dbReference>
<reference evidence="6" key="1">
    <citation type="journal article" date="2019" name="Int. J. Syst. Evol. Microbiol.">
        <title>The Global Catalogue of Microorganisms (GCM) 10K type strain sequencing project: providing services to taxonomists for standard genome sequencing and annotation.</title>
        <authorList>
            <consortium name="The Broad Institute Genomics Platform"/>
            <consortium name="The Broad Institute Genome Sequencing Center for Infectious Disease"/>
            <person name="Wu L."/>
            <person name="Ma J."/>
        </authorList>
    </citation>
    <scope>NUCLEOTIDE SEQUENCE [LARGE SCALE GENOMIC DNA]</scope>
    <source>
        <strain evidence="6">JCM 10425</strain>
    </source>
</reference>
<dbReference type="Proteomes" id="UP001500967">
    <property type="component" value="Unassembled WGS sequence"/>
</dbReference>
<dbReference type="EMBL" id="BAAAGX010000003">
    <property type="protein sequence ID" value="GAA0222824.1"/>
    <property type="molecule type" value="Genomic_DNA"/>
</dbReference>
<evidence type="ECO:0000256" key="3">
    <source>
        <dbReference type="ARBA" id="ARBA00022840"/>
    </source>
</evidence>
<evidence type="ECO:0000313" key="5">
    <source>
        <dbReference type="EMBL" id="GAA0222824.1"/>
    </source>
</evidence>
<dbReference type="Pfam" id="PF00582">
    <property type="entry name" value="Usp"/>
    <property type="match status" value="2"/>
</dbReference>
<gene>
    <name evidence="5" type="ORF">GCM10009539_05050</name>
</gene>
<evidence type="ECO:0000259" key="4">
    <source>
        <dbReference type="Pfam" id="PF00582"/>
    </source>
</evidence>
<organism evidence="5 6">
    <name type="scientific">Cryptosporangium japonicum</name>
    <dbReference type="NCBI Taxonomy" id="80872"/>
    <lineage>
        <taxon>Bacteria</taxon>
        <taxon>Bacillati</taxon>
        <taxon>Actinomycetota</taxon>
        <taxon>Actinomycetes</taxon>
        <taxon>Cryptosporangiales</taxon>
        <taxon>Cryptosporangiaceae</taxon>
        <taxon>Cryptosporangium</taxon>
    </lineage>
</organism>
<dbReference type="PANTHER" id="PTHR46268">
    <property type="entry name" value="STRESS RESPONSE PROTEIN NHAX"/>
    <property type="match status" value="1"/>
</dbReference>
<comment type="caution">
    <text evidence="5">The sequence shown here is derived from an EMBL/GenBank/DDBJ whole genome shotgun (WGS) entry which is preliminary data.</text>
</comment>
<protein>
    <submittedName>
        <fullName evidence="5">Universal stress protein</fullName>
    </submittedName>
</protein>
<dbReference type="Gene3D" id="3.40.50.620">
    <property type="entry name" value="HUPs"/>
    <property type="match status" value="2"/>
</dbReference>
<dbReference type="SUPFAM" id="SSF52402">
    <property type="entry name" value="Adenine nucleotide alpha hydrolases-like"/>
    <property type="match status" value="2"/>
</dbReference>
<dbReference type="InterPro" id="IPR006016">
    <property type="entry name" value="UspA"/>
</dbReference>